<protein>
    <submittedName>
        <fullName evidence="1">Uncharacterized protein</fullName>
    </submittedName>
</protein>
<dbReference type="AlphaFoldDB" id="A0A699WJL6"/>
<organism evidence="1">
    <name type="scientific">Tanacetum cinerariifolium</name>
    <name type="common">Dalmatian daisy</name>
    <name type="synonym">Chrysanthemum cinerariifolium</name>
    <dbReference type="NCBI Taxonomy" id="118510"/>
    <lineage>
        <taxon>Eukaryota</taxon>
        <taxon>Viridiplantae</taxon>
        <taxon>Streptophyta</taxon>
        <taxon>Embryophyta</taxon>
        <taxon>Tracheophyta</taxon>
        <taxon>Spermatophyta</taxon>
        <taxon>Magnoliopsida</taxon>
        <taxon>eudicotyledons</taxon>
        <taxon>Gunneridae</taxon>
        <taxon>Pentapetalae</taxon>
        <taxon>asterids</taxon>
        <taxon>campanulids</taxon>
        <taxon>Asterales</taxon>
        <taxon>Asteraceae</taxon>
        <taxon>Asteroideae</taxon>
        <taxon>Anthemideae</taxon>
        <taxon>Anthemidinae</taxon>
        <taxon>Tanacetum</taxon>
    </lineage>
</organism>
<accession>A0A699WJL6</accession>
<dbReference type="EMBL" id="BKCJ011712760">
    <property type="protein sequence ID" value="GFD47992.1"/>
    <property type="molecule type" value="Genomic_DNA"/>
</dbReference>
<gene>
    <name evidence="1" type="ORF">Tci_919961</name>
</gene>
<feature type="non-terminal residue" evidence="1">
    <location>
        <position position="1"/>
    </location>
</feature>
<comment type="caution">
    <text evidence="1">The sequence shown here is derived from an EMBL/GenBank/DDBJ whole genome shotgun (WGS) entry which is preliminary data.</text>
</comment>
<evidence type="ECO:0000313" key="1">
    <source>
        <dbReference type="EMBL" id="GFD47992.1"/>
    </source>
</evidence>
<sequence>ALVIGQHGFPALKLVGGIQEGDSGAAGTQAAVAVELDVLPGASQTHAAQGGHHFVDGAIRLKKQAVDAHRPVFVEGGRQVVVMVKQVPLLIKLDERVVVCPAARRRLVHNHPAHRERT</sequence>
<proteinExistence type="predicted"/>
<reference evidence="1" key="1">
    <citation type="journal article" date="2019" name="Sci. Rep.">
        <title>Draft genome of Tanacetum cinerariifolium, the natural source of mosquito coil.</title>
        <authorList>
            <person name="Yamashiro T."/>
            <person name="Shiraishi A."/>
            <person name="Satake H."/>
            <person name="Nakayama K."/>
        </authorList>
    </citation>
    <scope>NUCLEOTIDE SEQUENCE</scope>
</reference>
<name>A0A699WJL6_TANCI</name>